<evidence type="ECO:0000313" key="1">
    <source>
        <dbReference type="EMBL" id="MFC5494980.1"/>
    </source>
</evidence>
<evidence type="ECO:0000313" key="2">
    <source>
        <dbReference type="Proteomes" id="UP001595956"/>
    </source>
</evidence>
<sequence>MNLNTQYLARAEQTARLREAEQCRPGRRLAGAIRTSRQAERLAQQARLALARTF</sequence>
<protein>
    <submittedName>
        <fullName evidence="1">Uncharacterized protein</fullName>
    </submittedName>
</protein>
<keyword evidence="2" id="KW-1185">Reference proteome</keyword>
<reference evidence="2" key="1">
    <citation type="journal article" date="2019" name="Int. J. Syst. Evol. Microbiol.">
        <title>The Global Catalogue of Microorganisms (GCM) 10K type strain sequencing project: providing services to taxonomists for standard genome sequencing and annotation.</title>
        <authorList>
            <consortium name="The Broad Institute Genomics Platform"/>
            <consortium name="The Broad Institute Genome Sequencing Center for Infectious Disease"/>
            <person name="Wu L."/>
            <person name="Ma J."/>
        </authorList>
    </citation>
    <scope>NUCLEOTIDE SEQUENCE [LARGE SCALE GENOMIC DNA]</scope>
    <source>
        <strain evidence="2">KACC 13778</strain>
    </source>
</reference>
<dbReference type="EMBL" id="JBHSMD010000006">
    <property type="protein sequence ID" value="MFC5494980.1"/>
    <property type="molecule type" value="Genomic_DNA"/>
</dbReference>
<organism evidence="1 2">
    <name type="scientific">Nocardioides caricicola</name>
    <dbReference type="NCBI Taxonomy" id="634770"/>
    <lineage>
        <taxon>Bacteria</taxon>
        <taxon>Bacillati</taxon>
        <taxon>Actinomycetota</taxon>
        <taxon>Actinomycetes</taxon>
        <taxon>Propionibacteriales</taxon>
        <taxon>Nocardioidaceae</taxon>
        <taxon>Nocardioides</taxon>
    </lineage>
</organism>
<gene>
    <name evidence="1" type="ORF">ACFPKY_17850</name>
</gene>
<name>A0ABW0N4Y7_9ACTN</name>
<dbReference type="Proteomes" id="UP001595956">
    <property type="component" value="Unassembled WGS sequence"/>
</dbReference>
<proteinExistence type="predicted"/>
<comment type="caution">
    <text evidence="1">The sequence shown here is derived from an EMBL/GenBank/DDBJ whole genome shotgun (WGS) entry which is preliminary data.</text>
</comment>
<accession>A0ABW0N4Y7</accession>
<dbReference type="RefSeq" id="WP_345174410.1">
    <property type="nucleotide sequence ID" value="NZ_BAABFQ010000005.1"/>
</dbReference>